<organism evidence="2 3">
    <name type="scientific">Fervidobacterium changbaicum</name>
    <dbReference type="NCBI Taxonomy" id="310769"/>
    <lineage>
        <taxon>Bacteria</taxon>
        <taxon>Thermotogati</taxon>
        <taxon>Thermotogota</taxon>
        <taxon>Thermotogae</taxon>
        <taxon>Thermotogales</taxon>
        <taxon>Fervidobacteriaceae</taxon>
        <taxon>Fervidobacterium</taxon>
    </lineage>
</organism>
<dbReference type="InterPro" id="IPR018391">
    <property type="entry name" value="PQQ_b-propeller_rpt"/>
</dbReference>
<dbReference type="InterPro" id="IPR002372">
    <property type="entry name" value="PQQ_rpt_dom"/>
</dbReference>
<dbReference type="InterPro" id="IPR011047">
    <property type="entry name" value="Quinoprotein_ADH-like_sf"/>
</dbReference>
<evidence type="ECO:0000259" key="1">
    <source>
        <dbReference type="Pfam" id="PF13570"/>
    </source>
</evidence>
<name>A0ABX5QUK3_9BACT</name>
<reference evidence="2 3" key="1">
    <citation type="submission" date="2018-01" db="EMBL/GenBank/DDBJ databases">
        <title>The whole genome sequencing and assembly of Fervidobacterium changbaicum CBS-1 strain.</title>
        <authorList>
            <person name="Kim J.-Y."/>
            <person name="Park M.-K."/>
            <person name="Yi H."/>
            <person name="Bahn Y.-S."/>
            <person name="Kim J.F."/>
            <person name="Lee D.-W."/>
        </authorList>
    </citation>
    <scope>NUCLEOTIDE SEQUENCE [LARGE SCALE GENOMIC DNA]</scope>
    <source>
        <strain evidence="2 3">CBS-1</strain>
    </source>
</reference>
<dbReference type="Pfam" id="PF13570">
    <property type="entry name" value="Beta-prop_ACSF4"/>
    <property type="match status" value="1"/>
</dbReference>
<evidence type="ECO:0000313" key="2">
    <source>
        <dbReference type="EMBL" id="QAV33933.1"/>
    </source>
</evidence>
<dbReference type="Gene3D" id="2.130.10.10">
    <property type="entry name" value="YVTN repeat-like/Quinoprotein amine dehydrogenase"/>
    <property type="match status" value="1"/>
</dbReference>
<feature type="domain" description="Pyrrolo-quinoline quinone repeat" evidence="1">
    <location>
        <begin position="479"/>
        <end position="703"/>
    </location>
</feature>
<dbReference type="InterPro" id="IPR015943">
    <property type="entry name" value="WD40/YVTN_repeat-like_dom_sf"/>
</dbReference>
<sequence>MKKVTISVFVLIVVFILSSCVLFQDTIPPSVNLTLSYTVAKPNVKVSATVEFSDNDVVDRIELYSGSSLIQVRTVGKKSGTEVFELTEIPIEEGIIKDVSVVAKVYDKVGNAKLSNQATLTLDFRKPVITIKNEYVGYFVDVEVQKGPKLIKIEIYCNNGKIEEIETQISEGVVRIPVSIPDNSTEILVKAESEFGIFGQATKTIIVDKVAPQVSIPTVISAPYVSGTITIDITASDDNLDKVEYYLNSSKIGEKKSGPFSISIDTAKYPDGAYTFKAKAYDKAGNSSEASISFIIDNNPPSVSIKSLTSEAYISGTKNIEVSAEDGNGIKKVELYLNNNKVGEATSSPYIFNLNTSGYSNGQYTLKAVAYDIFDKRSETSIQTYIDNTPPTVSIVSPSSGEVVVGIVEVRVNASDNYGLSKLELYLDYSKVGEKTTEPYLFTIDTRSYISGTSTLKAIAYDLAGNKKEASINITIQKPLPGDIIWKFKTGGSIASCPAIDTSWSRKAIYFGSDDGYLYALSFDGQMKWRYKTNDWVHMSPVVDTDGTIYVGSDDGYLYAVKPDGTLKWKTPVGDWVRSSPALYYSTLYVANRGGEIYAIRTYDGTKKWRVQIGSSIYSSPAVGKDGTIYIGSGNGKLYAIDDWDGETLWEFKTNGSIQSSPAIDNYGTVYIGSDDGCVYAVRPNGTLKWQVQTGDWVRSSPVIGSNGTVYVGSDDGYLYAINSDGIIKWTSKTNGYIRTAPVVGSDGTIYVASNDGYVYAVSSSGKEKWRRSVGYVPSSATLDDDGTLYIGANDGYLYWIQTNSTSGLARSDWPKFKRDLRNTGYVWSY</sequence>
<dbReference type="EMBL" id="CP026721">
    <property type="protein sequence ID" value="QAV33933.1"/>
    <property type="molecule type" value="Genomic_DNA"/>
</dbReference>
<dbReference type="InterPro" id="IPR052091">
    <property type="entry name" value="Beta-ala_Activ/Resist"/>
</dbReference>
<dbReference type="SUPFAM" id="SSF50998">
    <property type="entry name" value="Quinoprotein alcohol dehydrogenase-like"/>
    <property type="match status" value="2"/>
</dbReference>
<dbReference type="PANTHER" id="PTHR44394:SF1">
    <property type="entry name" value="BETA-ALANINE-ACTIVATING ENZYME"/>
    <property type="match status" value="1"/>
</dbReference>
<keyword evidence="3" id="KW-1185">Reference proteome</keyword>
<dbReference type="PANTHER" id="PTHR44394">
    <property type="entry name" value="BETA-ALANINE-ACTIVATING ENZYME"/>
    <property type="match status" value="1"/>
</dbReference>
<dbReference type="SMART" id="SM00564">
    <property type="entry name" value="PQQ"/>
    <property type="match status" value="8"/>
</dbReference>
<accession>A0ABX5QUK3</accession>
<dbReference type="Proteomes" id="UP000288947">
    <property type="component" value="Chromosome"/>
</dbReference>
<dbReference type="InterPro" id="IPR013783">
    <property type="entry name" value="Ig-like_fold"/>
</dbReference>
<dbReference type="Gene3D" id="2.60.40.10">
    <property type="entry name" value="Immunoglobulins"/>
    <property type="match status" value="3"/>
</dbReference>
<evidence type="ECO:0000313" key="3">
    <source>
        <dbReference type="Proteomes" id="UP000288947"/>
    </source>
</evidence>
<gene>
    <name evidence="2" type="ORF">CBS1_09640</name>
</gene>
<dbReference type="RefSeq" id="WP_090222824.1">
    <property type="nucleotide sequence ID" value="NZ_CP026721.1"/>
</dbReference>
<dbReference type="Gene3D" id="2.40.10.480">
    <property type="match status" value="1"/>
</dbReference>
<dbReference type="Pfam" id="PF17957">
    <property type="entry name" value="Big_7"/>
    <property type="match status" value="3"/>
</dbReference>
<protein>
    <recommendedName>
        <fullName evidence="1">Pyrrolo-quinoline quinone repeat domain-containing protein</fullName>
    </recommendedName>
</protein>
<proteinExistence type="predicted"/>
<dbReference type="PROSITE" id="PS51257">
    <property type="entry name" value="PROKAR_LIPOPROTEIN"/>
    <property type="match status" value="1"/>
</dbReference>
<dbReference type="Gene3D" id="2.40.128.630">
    <property type="match status" value="2"/>
</dbReference>